<proteinExistence type="predicted"/>
<reference evidence="2" key="3">
    <citation type="journal article" date="2017" name="Nature">
        <title>Genome sequence of the progenitor of the wheat D genome Aegilops tauschii.</title>
        <authorList>
            <person name="Luo M.C."/>
            <person name="Gu Y.Q."/>
            <person name="Puiu D."/>
            <person name="Wang H."/>
            <person name="Twardziok S.O."/>
            <person name="Deal K.R."/>
            <person name="Huo N."/>
            <person name="Zhu T."/>
            <person name="Wang L."/>
            <person name="Wang Y."/>
            <person name="McGuire P.E."/>
            <person name="Liu S."/>
            <person name="Long H."/>
            <person name="Ramasamy R.K."/>
            <person name="Rodriguez J.C."/>
            <person name="Van S.L."/>
            <person name="Yuan L."/>
            <person name="Wang Z."/>
            <person name="Xia Z."/>
            <person name="Xiao L."/>
            <person name="Anderson O.D."/>
            <person name="Ouyang S."/>
            <person name="Liang Y."/>
            <person name="Zimin A.V."/>
            <person name="Pertea G."/>
            <person name="Qi P."/>
            <person name="Bennetzen J.L."/>
            <person name="Dai X."/>
            <person name="Dawson M.W."/>
            <person name="Muller H.G."/>
            <person name="Kugler K."/>
            <person name="Rivarola-Duarte L."/>
            <person name="Spannagl M."/>
            <person name="Mayer K.F.X."/>
            <person name="Lu F.H."/>
            <person name="Bevan M.W."/>
            <person name="Leroy P."/>
            <person name="Li P."/>
            <person name="You F.M."/>
            <person name="Sun Q."/>
            <person name="Liu Z."/>
            <person name="Lyons E."/>
            <person name="Wicker T."/>
            <person name="Salzberg S.L."/>
            <person name="Devos K.M."/>
            <person name="Dvorak J."/>
        </authorList>
    </citation>
    <scope>NUCLEOTIDE SEQUENCE [LARGE SCALE GENOMIC DNA]</scope>
    <source>
        <strain evidence="2">cv. AL8/78</strain>
    </source>
</reference>
<dbReference type="Proteomes" id="UP000015105">
    <property type="component" value="Chromosome 6D"/>
</dbReference>
<reference evidence="3" key="2">
    <citation type="journal article" date="2017" name="Nat. Plants">
        <title>The Aegilops tauschii genome reveals multiple impacts of transposons.</title>
        <authorList>
            <person name="Zhao G."/>
            <person name="Zou C."/>
            <person name="Li K."/>
            <person name="Wang K."/>
            <person name="Li T."/>
            <person name="Gao L."/>
            <person name="Zhang X."/>
            <person name="Wang H."/>
            <person name="Yang Z."/>
            <person name="Liu X."/>
            <person name="Jiang W."/>
            <person name="Mao L."/>
            <person name="Kong X."/>
            <person name="Jiao Y."/>
            <person name="Jia J."/>
        </authorList>
    </citation>
    <scope>NUCLEOTIDE SEQUENCE [LARGE SCALE GENOMIC DNA]</scope>
    <source>
        <strain evidence="3">cv. AL8/78</strain>
    </source>
</reference>
<evidence type="ECO:0000313" key="3">
    <source>
        <dbReference type="Proteomes" id="UP000015105"/>
    </source>
</evidence>
<organism evidence="2 3">
    <name type="scientific">Aegilops tauschii subsp. strangulata</name>
    <name type="common">Goatgrass</name>
    <dbReference type="NCBI Taxonomy" id="200361"/>
    <lineage>
        <taxon>Eukaryota</taxon>
        <taxon>Viridiplantae</taxon>
        <taxon>Streptophyta</taxon>
        <taxon>Embryophyta</taxon>
        <taxon>Tracheophyta</taxon>
        <taxon>Spermatophyta</taxon>
        <taxon>Magnoliopsida</taxon>
        <taxon>Liliopsida</taxon>
        <taxon>Poales</taxon>
        <taxon>Poaceae</taxon>
        <taxon>BOP clade</taxon>
        <taxon>Pooideae</taxon>
        <taxon>Triticodae</taxon>
        <taxon>Triticeae</taxon>
        <taxon>Triticinae</taxon>
        <taxon>Aegilops</taxon>
    </lineage>
</organism>
<reference evidence="2" key="5">
    <citation type="journal article" date="2021" name="G3 (Bethesda)">
        <title>Aegilops tauschii genome assembly Aet v5.0 features greater sequence contiguity and improved annotation.</title>
        <authorList>
            <person name="Wang L."/>
            <person name="Zhu T."/>
            <person name="Rodriguez J.C."/>
            <person name="Deal K.R."/>
            <person name="Dubcovsky J."/>
            <person name="McGuire P.E."/>
            <person name="Lux T."/>
            <person name="Spannagl M."/>
            <person name="Mayer K.F.X."/>
            <person name="Baldrich P."/>
            <person name="Meyers B.C."/>
            <person name="Huo N."/>
            <person name="Gu Y.Q."/>
            <person name="Zhou H."/>
            <person name="Devos K.M."/>
            <person name="Bennetzen J.L."/>
            <person name="Unver T."/>
            <person name="Budak H."/>
            <person name="Gulick P.J."/>
            <person name="Galiba G."/>
            <person name="Kalapos B."/>
            <person name="Nelson D.R."/>
            <person name="Li P."/>
            <person name="You F.M."/>
            <person name="Luo M.C."/>
            <person name="Dvorak J."/>
        </authorList>
    </citation>
    <scope>NUCLEOTIDE SEQUENCE [LARGE SCALE GENOMIC DNA]</scope>
    <source>
        <strain evidence="2">cv. AL8/78</strain>
    </source>
</reference>
<evidence type="ECO:0000313" key="2">
    <source>
        <dbReference type="EnsemblPlants" id="AET6Gv20316400.20"/>
    </source>
</evidence>
<feature type="compositionally biased region" description="Basic and acidic residues" evidence="1">
    <location>
        <begin position="10"/>
        <end position="30"/>
    </location>
</feature>
<name>A0A453NCA2_AEGTS</name>
<dbReference type="AlphaFoldDB" id="A0A453NCA2"/>
<reference evidence="3" key="1">
    <citation type="journal article" date="2014" name="Science">
        <title>Ancient hybridizations among the ancestral genomes of bread wheat.</title>
        <authorList>
            <consortium name="International Wheat Genome Sequencing Consortium,"/>
            <person name="Marcussen T."/>
            <person name="Sandve S.R."/>
            <person name="Heier L."/>
            <person name="Spannagl M."/>
            <person name="Pfeifer M."/>
            <person name="Jakobsen K.S."/>
            <person name="Wulff B.B."/>
            <person name="Steuernagel B."/>
            <person name="Mayer K.F."/>
            <person name="Olsen O.A."/>
        </authorList>
    </citation>
    <scope>NUCLEOTIDE SEQUENCE [LARGE SCALE GENOMIC DNA]</scope>
    <source>
        <strain evidence="3">cv. AL8/78</strain>
    </source>
</reference>
<reference evidence="2" key="4">
    <citation type="submission" date="2019-03" db="UniProtKB">
        <authorList>
            <consortium name="EnsemblPlants"/>
        </authorList>
    </citation>
    <scope>IDENTIFICATION</scope>
</reference>
<dbReference type="EnsemblPlants" id="AET6Gv20316400.20">
    <property type="protein sequence ID" value="AET6Gv20316400.20"/>
    <property type="gene ID" value="AET6Gv20316400"/>
</dbReference>
<feature type="region of interest" description="Disordered" evidence="1">
    <location>
        <begin position="1"/>
        <end position="35"/>
    </location>
</feature>
<keyword evidence="3" id="KW-1185">Reference proteome</keyword>
<evidence type="ECO:0000256" key="1">
    <source>
        <dbReference type="SAM" id="MobiDB-lite"/>
    </source>
</evidence>
<sequence>MLHLLRRRAVRADMPPRDRGQGEEADKDDSTTGPLAAIHWPGSLCGGVLTRPHPCPRTRDVAVGAPGSVLIARADLASGSPKTARAALSRTLVLARYGTWSPCSCGAPSETIGRSLNPDKRSGPLYRLQ</sequence>
<accession>A0A453NCA2</accession>
<protein>
    <submittedName>
        <fullName evidence="2">Uncharacterized protein</fullName>
    </submittedName>
</protein>
<dbReference type="Gramene" id="AET6Gv20316400.20">
    <property type="protein sequence ID" value="AET6Gv20316400.20"/>
    <property type="gene ID" value="AET6Gv20316400"/>
</dbReference>
<feature type="region of interest" description="Disordered" evidence="1">
    <location>
        <begin position="108"/>
        <end position="129"/>
    </location>
</feature>